<sequence length="113" mass="12888">MRKIYFSILLIVFSISMVQDIGIASESKLKLSVPLNDCTEIIKGNYKFMTLVNDEDATYNFTDSKENLEEFTEKNKVVTKVEDKSTTSVTMFLVFIIVANVLGLLIYFVKRKG</sequence>
<keyword evidence="1" id="KW-0472">Membrane</keyword>
<keyword evidence="1" id="KW-1133">Transmembrane helix</keyword>
<reference evidence="2 3" key="1">
    <citation type="submission" date="2017-05" db="EMBL/GenBank/DDBJ databases">
        <title>Vagococcus spp. assemblies.</title>
        <authorList>
            <person name="Gulvik C.A."/>
        </authorList>
    </citation>
    <scope>NUCLEOTIDE SEQUENCE [LARGE SCALE GENOMIC DNA]</scope>
    <source>
        <strain evidence="2 3">NCFB 2497</strain>
    </source>
</reference>
<evidence type="ECO:0000313" key="3">
    <source>
        <dbReference type="Proteomes" id="UP000288197"/>
    </source>
</evidence>
<dbReference type="Proteomes" id="UP000288197">
    <property type="component" value="Unassembled WGS sequence"/>
</dbReference>
<keyword evidence="3" id="KW-1185">Reference proteome</keyword>
<feature type="transmembrane region" description="Helical" evidence="1">
    <location>
        <begin position="89"/>
        <end position="109"/>
    </location>
</feature>
<evidence type="ECO:0000256" key="1">
    <source>
        <dbReference type="SAM" id="Phobius"/>
    </source>
</evidence>
<protein>
    <submittedName>
        <fullName evidence="2">Uncharacterized protein</fullName>
    </submittedName>
</protein>
<evidence type="ECO:0000313" key="2">
    <source>
        <dbReference type="EMBL" id="RSU01528.1"/>
    </source>
</evidence>
<gene>
    <name evidence="2" type="ORF">CBF32_08345</name>
</gene>
<dbReference type="AlphaFoldDB" id="A0A369AXP0"/>
<proteinExistence type="predicted"/>
<name>A0A369AXP0_9ENTE</name>
<comment type="caution">
    <text evidence="2">The sequence shown here is derived from an EMBL/GenBank/DDBJ whole genome shotgun (WGS) entry which is preliminary data.</text>
</comment>
<keyword evidence="1" id="KW-0812">Transmembrane</keyword>
<accession>A0A369AXP0</accession>
<dbReference type="EMBL" id="NGJX01000007">
    <property type="protein sequence ID" value="RSU01528.1"/>
    <property type="molecule type" value="Genomic_DNA"/>
</dbReference>
<dbReference type="GeneID" id="63146630"/>
<organism evidence="2 3">
    <name type="scientific">Vagococcus fluvialis</name>
    <dbReference type="NCBI Taxonomy" id="2738"/>
    <lineage>
        <taxon>Bacteria</taxon>
        <taxon>Bacillati</taxon>
        <taxon>Bacillota</taxon>
        <taxon>Bacilli</taxon>
        <taxon>Lactobacillales</taxon>
        <taxon>Enterococcaceae</taxon>
        <taxon>Vagococcus</taxon>
    </lineage>
</organism>
<dbReference type="RefSeq" id="WP_114289802.1">
    <property type="nucleotide sequence ID" value="NZ_CP122523.1"/>
</dbReference>